<dbReference type="Pfam" id="PF00451">
    <property type="entry name" value="Toxin_2"/>
    <property type="match status" value="1"/>
</dbReference>
<keyword evidence="4" id="KW-0732">Signal</keyword>
<comment type="subcellular location">
    <subcellularLocation>
        <location evidence="1">Secreted</location>
    </subcellularLocation>
</comment>
<evidence type="ECO:0000256" key="4">
    <source>
        <dbReference type="SAM" id="SignalP"/>
    </source>
</evidence>
<dbReference type="InterPro" id="IPR036574">
    <property type="entry name" value="Scorpion_toxin-like_sf"/>
</dbReference>
<dbReference type="EMBL" id="GEUW01000037">
    <property type="protein sequence ID" value="JAW07008.1"/>
    <property type="molecule type" value="Transcribed_RNA"/>
</dbReference>
<organism evidence="5">
    <name type="scientific">Tityus serrulatus</name>
    <name type="common">Brazilian yellow scorpion</name>
    <dbReference type="NCBI Taxonomy" id="6887"/>
    <lineage>
        <taxon>Eukaryota</taxon>
        <taxon>Metazoa</taxon>
        <taxon>Ecdysozoa</taxon>
        <taxon>Arthropoda</taxon>
        <taxon>Chelicerata</taxon>
        <taxon>Arachnida</taxon>
        <taxon>Scorpiones</taxon>
        <taxon>Buthida</taxon>
        <taxon>Buthoidea</taxon>
        <taxon>Buthidae</taxon>
        <taxon>Tityus</taxon>
    </lineage>
</organism>
<evidence type="ECO:0000313" key="5">
    <source>
        <dbReference type="EMBL" id="JAW07008.1"/>
    </source>
</evidence>
<dbReference type="GO" id="GO:0005576">
    <property type="term" value="C:extracellular region"/>
    <property type="evidence" value="ECO:0007669"/>
    <property type="project" value="UniProtKB-SubCell"/>
</dbReference>
<keyword evidence="5" id="KW-0407">Ion channel</keyword>
<keyword evidence="5" id="KW-0406">Ion transport</keyword>
<accession>A0A218QXC2</accession>
<keyword evidence="3" id="KW-0800">Toxin</keyword>
<reference evidence="5" key="1">
    <citation type="submission" date="2016-05" db="EMBL/GenBank/DDBJ databases">
        <title>Comparative transcriptomes and proteomes of Brazilian medically important scorpions Tityus serrulatus from Parana and Sao Paulo.</title>
        <authorList>
            <person name="Oliveira U.C."/>
            <person name="Nishiyama M.Y.Jr."/>
            <person name="Candido D.M."/>
            <person name="Yamanouye N."/>
            <person name="Dorce V.A."/>
            <person name="Junqueira-de-Azevedo I.L."/>
        </authorList>
    </citation>
    <scope>NUCLEOTIDE SEQUENCE</scope>
    <source>
        <tissue evidence="5">Telson</tissue>
    </source>
</reference>
<dbReference type="GO" id="GO:0008200">
    <property type="term" value="F:ion channel inhibitor activity"/>
    <property type="evidence" value="ECO:0007669"/>
    <property type="project" value="InterPro"/>
</dbReference>
<feature type="signal peptide" evidence="4">
    <location>
        <begin position="1"/>
        <end position="22"/>
    </location>
</feature>
<sequence>MKAFYRILIIFILISTIDLSQQVFINATCTLTSQCRPKCLEAIGRPNSKCINRKCKCYP</sequence>
<keyword evidence="2" id="KW-0964">Secreted</keyword>
<keyword evidence="3" id="KW-0528">Neurotoxin</keyword>
<evidence type="ECO:0000256" key="2">
    <source>
        <dbReference type="ARBA" id="ARBA00022525"/>
    </source>
</evidence>
<proteinExistence type="predicted"/>
<feature type="chain" id="PRO_5012713517" evidence="4">
    <location>
        <begin position="23"/>
        <end position="59"/>
    </location>
</feature>
<dbReference type="InterPro" id="IPR001947">
    <property type="entry name" value="Scorpion_toxinS_K_inh"/>
</dbReference>
<dbReference type="PROSITE" id="PS01138">
    <property type="entry name" value="SCORP_SHORT_TOXIN"/>
    <property type="match status" value="1"/>
</dbReference>
<dbReference type="AlphaFoldDB" id="A0A218QXC2"/>
<protein>
    <submittedName>
        <fullName evidence="5">Putative potassium channel toxin</fullName>
    </submittedName>
</protein>
<evidence type="ECO:0000256" key="3">
    <source>
        <dbReference type="ARBA" id="ARBA00022699"/>
    </source>
</evidence>
<evidence type="ECO:0000256" key="1">
    <source>
        <dbReference type="ARBA" id="ARBA00004613"/>
    </source>
</evidence>
<dbReference type="SUPFAM" id="SSF57095">
    <property type="entry name" value="Scorpion toxin-like"/>
    <property type="match status" value="1"/>
</dbReference>
<name>A0A218QXC2_TITSE</name>
<keyword evidence="5" id="KW-0813">Transport</keyword>
<dbReference type="GO" id="GO:0034220">
    <property type="term" value="P:monoatomic ion transmembrane transport"/>
    <property type="evidence" value="ECO:0007669"/>
    <property type="project" value="UniProtKB-KW"/>
</dbReference>
<dbReference type="Gene3D" id="3.30.30.10">
    <property type="entry name" value="Knottin, scorpion toxin-like"/>
    <property type="match status" value="1"/>
</dbReference>